<dbReference type="EMBL" id="QJHL01000001">
    <property type="protein sequence ID" value="PXY46019.1"/>
    <property type="molecule type" value="Genomic_DNA"/>
</dbReference>
<name>A0A2V4C3Y0_9FLAO</name>
<gene>
    <name evidence="2" type="ORF">DMB68_02195</name>
</gene>
<dbReference type="Proteomes" id="UP000247681">
    <property type="component" value="Unassembled WGS sequence"/>
</dbReference>
<dbReference type="AlphaFoldDB" id="A0A2V4C3Y0"/>
<evidence type="ECO:0000313" key="2">
    <source>
        <dbReference type="EMBL" id="PXY46019.1"/>
    </source>
</evidence>
<evidence type="ECO:0000313" key="3">
    <source>
        <dbReference type="Proteomes" id="UP000247681"/>
    </source>
</evidence>
<dbReference type="RefSeq" id="WP_110345035.1">
    <property type="nucleotide sequence ID" value="NZ_QJHL01000001.1"/>
</dbReference>
<comment type="caution">
    <text evidence="2">The sequence shown here is derived from an EMBL/GenBank/DDBJ whole genome shotgun (WGS) entry which is preliminary data.</text>
</comment>
<proteinExistence type="predicted"/>
<reference evidence="2 3" key="1">
    <citation type="submission" date="2018-05" db="EMBL/GenBank/DDBJ databases">
        <title>Flavobacterium sp. strain IMCC34758, incomplete genome.</title>
        <authorList>
            <person name="Joung Y."/>
        </authorList>
    </citation>
    <scope>NUCLEOTIDE SEQUENCE [LARGE SCALE GENOMIC DNA]</scope>
    <source>
        <strain evidence="2 3">IMCC34758</strain>
    </source>
</reference>
<feature type="chain" id="PRO_5016039539" evidence="1">
    <location>
        <begin position="23"/>
        <end position="477"/>
    </location>
</feature>
<dbReference type="OrthoDB" id="1351861at2"/>
<feature type="signal peptide" evidence="1">
    <location>
        <begin position="1"/>
        <end position="22"/>
    </location>
</feature>
<organism evidence="2 3">
    <name type="scientific">Flavobacterium hydrophilum</name>
    <dbReference type="NCBI Taxonomy" id="2211445"/>
    <lineage>
        <taxon>Bacteria</taxon>
        <taxon>Pseudomonadati</taxon>
        <taxon>Bacteroidota</taxon>
        <taxon>Flavobacteriia</taxon>
        <taxon>Flavobacteriales</taxon>
        <taxon>Flavobacteriaceae</taxon>
        <taxon>Flavobacterium</taxon>
    </lineage>
</organism>
<sequence length="477" mass="53863">MKKLYYLLVLIFIFSNYGYAQATYDIVIAYERQPTDDKNQEFQNNYSVSSEYLGFCLTDYQGNTIKIKSSDNTGNSYINELYGCCFKMPNSSQTVLLNYKNVSAYQPYFVDFAIAVKLFNTTPANTVDDGGDNLEFDEFINPGKSQLLLETYMGNFYVQSFKPNVSIGFPANRNPATGTKTLCANEQFGVFAYPEGFPPEIYNWQYSLDNKATWRDVPDEFHKANPNFTIFDLLGNNHLNYIGKTIYFRMGYNSMLFAGGIEFPLFYSSCAPLVGNIEYLPPFCNGDNVRSVTVTFDRDLYPNEELHDFQLKAVNTSTNLPDSTPPIVYPFFTEGDPNNGLIKKLDEKSPGIYSYSMSDFKGLNPNATYQIRYQAFDNNINKGLGISIEELNIKYKEPEPVIFEIVEADNPKCANDAVEVSIDVSGGTGSYLFYVDGTEQKNPKPVKEADGYYHIRGLIPTAVNSIKVTDENGCIEK</sequence>
<protein>
    <submittedName>
        <fullName evidence="2">Uncharacterized protein</fullName>
    </submittedName>
</protein>
<keyword evidence="1" id="KW-0732">Signal</keyword>
<evidence type="ECO:0000256" key="1">
    <source>
        <dbReference type="SAM" id="SignalP"/>
    </source>
</evidence>
<keyword evidence="3" id="KW-1185">Reference proteome</keyword>
<accession>A0A2V4C3Y0</accession>